<organism evidence="2 3">
    <name type="scientific">Trifolium subterraneum</name>
    <name type="common">Subterranean clover</name>
    <dbReference type="NCBI Taxonomy" id="3900"/>
    <lineage>
        <taxon>Eukaryota</taxon>
        <taxon>Viridiplantae</taxon>
        <taxon>Streptophyta</taxon>
        <taxon>Embryophyta</taxon>
        <taxon>Tracheophyta</taxon>
        <taxon>Spermatophyta</taxon>
        <taxon>Magnoliopsida</taxon>
        <taxon>eudicotyledons</taxon>
        <taxon>Gunneridae</taxon>
        <taxon>Pentapetalae</taxon>
        <taxon>rosids</taxon>
        <taxon>fabids</taxon>
        <taxon>Fabales</taxon>
        <taxon>Fabaceae</taxon>
        <taxon>Papilionoideae</taxon>
        <taxon>50 kb inversion clade</taxon>
        <taxon>NPAAA clade</taxon>
        <taxon>Hologalegina</taxon>
        <taxon>IRL clade</taxon>
        <taxon>Trifolieae</taxon>
        <taxon>Trifolium</taxon>
    </lineage>
</organism>
<dbReference type="AlphaFoldDB" id="A0A2Z6PL45"/>
<reference evidence="3" key="1">
    <citation type="journal article" date="2017" name="Front. Plant Sci.">
        <title>Climate Clever Clovers: New Paradigm to Reduce the Environmental Footprint of Ruminants by Breeding Low Methanogenic Forages Utilizing Haplotype Variation.</title>
        <authorList>
            <person name="Kaur P."/>
            <person name="Appels R."/>
            <person name="Bayer P.E."/>
            <person name="Keeble-Gagnere G."/>
            <person name="Wang J."/>
            <person name="Hirakawa H."/>
            <person name="Shirasawa K."/>
            <person name="Vercoe P."/>
            <person name="Stefanova K."/>
            <person name="Durmic Z."/>
            <person name="Nichols P."/>
            <person name="Revell C."/>
            <person name="Isobe S.N."/>
            <person name="Edwards D."/>
            <person name="Erskine W."/>
        </authorList>
    </citation>
    <scope>NUCLEOTIDE SEQUENCE [LARGE SCALE GENOMIC DNA]</scope>
    <source>
        <strain evidence="3">cv. Daliak</strain>
    </source>
</reference>
<evidence type="ECO:0000313" key="2">
    <source>
        <dbReference type="EMBL" id="GAU45927.1"/>
    </source>
</evidence>
<feature type="chain" id="PRO_5016421647" evidence="1">
    <location>
        <begin position="20"/>
        <end position="65"/>
    </location>
</feature>
<proteinExistence type="predicted"/>
<dbReference type="Proteomes" id="UP000242715">
    <property type="component" value="Unassembled WGS sequence"/>
</dbReference>
<gene>
    <name evidence="2" type="ORF">TSUD_374250</name>
</gene>
<dbReference type="EMBL" id="DF974161">
    <property type="protein sequence ID" value="GAU45927.1"/>
    <property type="molecule type" value="Genomic_DNA"/>
</dbReference>
<accession>A0A2Z6PL45</accession>
<sequence>MSSLGLLWACELIIPPLESIVEPALMCGKGCGTGTILDIEIELMLQELLAKRLEVLQPKSMKHGL</sequence>
<keyword evidence="1" id="KW-0732">Signal</keyword>
<evidence type="ECO:0000256" key="1">
    <source>
        <dbReference type="SAM" id="SignalP"/>
    </source>
</evidence>
<name>A0A2Z6PL45_TRISU</name>
<evidence type="ECO:0000313" key="3">
    <source>
        <dbReference type="Proteomes" id="UP000242715"/>
    </source>
</evidence>
<feature type="signal peptide" evidence="1">
    <location>
        <begin position="1"/>
        <end position="19"/>
    </location>
</feature>
<protein>
    <submittedName>
        <fullName evidence="2">Uncharacterized protein</fullName>
    </submittedName>
</protein>
<keyword evidence="3" id="KW-1185">Reference proteome</keyword>